<feature type="non-terminal residue" evidence="1">
    <location>
        <position position="54"/>
    </location>
</feature>
<name>A0A383BHG8_9ZZZZ</name>
<reference evidence="1" key="1">
    <citation type="submission" date="2018-05" db="EMBL/GenBank/DDBJ databases">
        <authorList>
            <person name="Lanie J.A."/>
            <person name="Ng W.-L."/>
            <person name="Kazmierczak K.M."/>
            <person name="Andrzejewski T.M."/>
            <person name="Davidsen T.M."/>
            <person name="Wayne K.J."/>
            <person name="Tettelin H."/>
            <person name="Glass J.I."/>
            <person name="Rusch D."/>
            <person name="Podicherti R."/>
            <person name="Tsui H.-C.T."/>
            <person name="Winkler M.E."/>
        </authorList>
    </citation>
    <scope>NUCLEOTIDE SEQUENCE</scope>
</reference>
<organism evidence="1">
    <name type="scientific">marine metagenome</name>
    <dbReference type="NCBI Taxonomy" id="408172"/>
    <lineage>
        <taxon>unclassified sequences</taxon>
        <taxon>metagenomes</taxon>
        <taxon>ecological metagenomes</taxon>
    </lineage>
</organism>
<protein>
    <submittedName>
        <fullName evidence="1">Uncharacterized protein</fullName>
    </submittedName>
</protein>
<sequence>MLTDVVGDNAVGLSTLSHTNTVAVYEPEALGVHDNAGLIDCPAVKEPVIHANDT</sequence>
<evidence type="ECO:0000313" key="1">
    <source>
        <dbReference type="EMBL" id="SVE19636.1"/>
    </source>
</evidence>
<proteinExistence type="predicted"/>
<dbReference type="EMBL" id="UINC01200655">
    <property type="protein sequence ID" value="SVE19636.1"/>
    <property type="molecule type" value="Genomic_DNA"/>
</dbReference>
<gene>
    <name evidence="1" type="ORF">METZ01_LOCUS472490</name>
</gene>
<dbReference type="AlphaFoldDB" id="A0A383BHG8"/>
<accession>A0A383BHG8</accession>